<keyword evidence="1" id="KW-0472">Membrane</keyword>
<evidence type="ECO:0000256" key="1">
    <source>
        <dbReference type="SAM" id="Phobius"/>
    </source>
</evidence>
<keyword evidence="1" id="KW-0812">Transmembrane</keyword>
<organism evidence="2 3">
    <name type="scientific">Niabella ginsenosidivorans</name>
    <dbReference type="NCBI Taxonomy" id="1176587"/>
    <lineage>
        <taxon>Bacteria</taxon>
        <taxon>Pseudomonadati</taxon>
        <taxon>Bacteroidota</taxon>
        <taxon>Chitinophagia</taxon>
        <taxon>Chitinophagales</taxon>
        <taxon>Chitinophagaceae</taxon>
        <taxon>Niabella</taxon>
    </lineage>
</organism>
<name>A0A1A9I601_9BACT</name>
<gene>
    <name evidence="2" type="ORF">A8C56_20825</name>
</gene>
<feature type="transmembrane region" description="Helical" evidence="1">
    <location>
        <begin position="148"/>
        <end position="171"/>
    </location>
</feature>
<sequence length="184" mass="20942">MNIIKTMDPFHTESWCQQCTTDPYRVFALCFEHAGSIDQLRKLLLYLPLFIDQPKPAGKIPPYTICQAFMAISSVIDAAYAIYTGGSRLQVKKPGGYQSVFQTAAPPGQRNFAAYLITQGEYARLYKVLRKFFNYQPRERWKAALHALLYHSLTGNAIGIELNVFAVWFYLSKLLEMAWLVAAC</sequence>
<evidence type="ECO:0000313" key="2">
    <source>
        <dbReference type="EMBL" id="ANH83098.1"/>
    </source>
</evidence>
<keyword evidence="1" id="KW-1133">Transmembrane helix</keyword>
<dbReference type="KEGG" id="nia:A8C56_20825"/>
<accession>A0A1A9I601</accession>
<dbReference type="AlphaFoldDB" id="A0A1A9I601"/>
<dbReference type="RefSeq" id="WP_067760358.1">
    <property type="nucleotide sequence ID" value="NZ_CP015772.1"/>
</dbReference>
<dbReference type="OrthoDB" id="660035at2"/>
<protein>
    <submittedName>
        <fullName evidence="2">Uncharacterized protein</fullName>
    </submittedName>
</protein>
<dbReference type="Proteomes" id="UP000077667">
    <property type="component" value="Chromosome"/>
</dbReference>
<dbReference type="STRING" id="1176587.A8C56_20825"/>
<proteinExistence type="predicted"/>
<keyword evidence="3" id="KW-1185">Reference proteome</keyword>
<evidence type="ECO:0000313" key="3">
    <source>
        <dbReference type="Proteomes" id="UP000077667"/>
    </source>
</evidence>
<dbReference type="EMBL" id="CP015772">
    <property type="protein sequence ID" value="ANH83098.1"/>
    <property type="molecule type" value="Genomic_DNA"/>
</dbReference>
<reference evidence="2 3" key="1">
    <citation type="submission" date="2016-05" db="EMBL/GenBank/DDBJ databases">
        <title>Niabella ginsenosidivorans BS26 whole genome sequencing.</title>
        <authorList>
            <person name="Im W.T."/>
            <person name="Siddiqi M.Z."/>
        </authorList>
    </citation>
    <scope>NUCLEOTIDE SEQUENCE [LARGE SCALE GENOMIC DNA]</scope>
    <source>
        <strain evidence="2 3">BS26</strain>
    </source>
</reference>